<evidence type="ECO:0000313" key="2">
    <source>
        <dbReference type="Proteomes" id="UP001056120"/>
    </source>
</evidence>
<accession>A0ACB9I3Z3</accession>
<proteinExistence type="predicted"/>
<protein>
    <submittedName>
        <fullName evidence="1">Uncharacterized protein</fullName>
    </submittedName>
</protein>
<reference evidence="1 2" key="2">
    <citation type="journal article" date="2022" name="Mol. Ecol. Resour.">
        <title>The genomes of chicory, endive, great burdock and yacon provide insights into Asteraceae paleo-polyploidization history and plant inulin production.</title>
        <authorList>
            <person name="Fan W."/>
            <person name="Wang S."/>
            <person name="Wang H."/>
            <person name="Wang A."/>
            <person name="Jiang F."/>
            <person name="Liu H."/>
            <person name="Zhao H."/>
            <person name="Xu D."/>
            <person name="Zhang Y."/>
        </authorList>
    </citation>
    <scope>NUCLEOTIDE SEQUENCE [LARGE SCALE GENOMIC DNA]</scope>
    <source>
        <strain evidence="2">cv. Yunnan</strain>
        <tissue evidence="1">Leaves</tissue>
    </source>
</reference>
<organism evidence="1 2">
    <name type="scientific">Smallanthus sonchifolius</name>
    <dbReference type="NCBI Taxonomy" id="185202"/>
    <lineage>
        <taxon>Eukaryota</taxon>
        <taxon>Viridiplantae</taxon>
        <taxon>Streptophyta</taxon>
        <taxon>Embryophyta</taxon>
        <taxon>Tracheophyta</taxon>
        <taxon>Spermatophyta</taxon>
        <taxon>Magnoliopsida</taxon>
        <taxon>eudicotyledons</taxon>
        <taxon>Gunneridae</taxon>
        <taxon>Pentapetalae</taxon>
        <taxon>asterids</taxon>
        <taxon>campanulids</taxon>
        <taxon>Asterales</taxon>
        <taxon>Asteraceae</taxon>
        <taxon>Asteroideae</taxon>
        <taxon>Heliantheae alliance</taxon>
        <taxon>Millerieae</taxon>
        <taxon>Smallanthus</taxon>
    </lineage>
</organism>
<name>A0ACB9I3Z3_9ASTR</name>
<gene>
    <name evidence="1" type="ORF">L1987_30570</name>
</gene>
<dbReference type="Proteomes" id="UP001056120">
    <property type="component" value="Linkage Group LG10"/>
</dbReference>
<comment type="caution">
    <text evidence="1">The sequence shown here is derived from an EMBL/GenBank/DDBJ whole genome shotgun (WGS) entry which is preliminary data.</text>
</comment>
<keyword evidence="2" id="KW-1185">Reference proteome</keyword>
<sequence>MWPHLPSVLSSTTSPKSSDLADPLAAHGLNSWTAQHSPSLNPSMTLPARFARTTPTFASTTTQSSPPSWGFSLLTNHFFIIIILGLLAAWLFLYLFHPSEPPLVILWRTFSEHETLCLLIVSSIAVIFVTSVRSVLISALLLGTTVVSIHGAIGTQGDLFLDE</sequence>
<reference evidence="2" key="1">
    <citation type="journal article" date="2022" name="Mol. Ecol. Resour.">
        <title>The genomes of chicory, endive, great burdock and yacon provide insights into Asteraceae palaeo-polyploidization history and plant inulin production.</title>
        <authorList>
            <person name="Fan W."/>
            <person name="Wang S."/>
            <person name="Wang H."/>
            <person name="Wang A."/>
            <person name="Jiang F."/>
            <person name="Liu H."/>
            <person name="Zhao H."/>
            <person name="Xu D."/>
            <person name="Zhang Y."/>
        </authorList>
    </citation>
    <scope>NUCLEOTIDE SEQUENCE [LARGE SCALE GENOMIC DNA]</scope>
    <source>
        <strain evidence="2">cv. Yunnan</strain>
    </source>
</reference>
<dbReference type="EMBL" id="CM042027">
    <property type="protein sequence ID" value="KAI3802438.1"/>
    <property type="molecule type" value="Genomic_DNA"/>
</dbReference>
<evidence type="ECO:0000313" key="1">
    <source>
        <dbReference type="EMBL" id="KAI3802438.1"/>
    </source>
</evidence>